<name>A0ABN3SZN5_9ACTN</name>
<dbReference type="Proteomes" id="UP001500994">
    <property type="component" value="Unassembled WGS sequence"/>
</dbReference>
<reference evidence="2 3" key="1">
    <citation type="journal article" date="2019" name="Int. J. Syst. Evol. Microbiol.">
        <title>The Global Catalogue of Microorganisms (GCM) 10K type strain sequencing project: providing services to taxonomists for standard genome sequencing and annotation.</title>
        <authorList>
            <consortium name="The Broad Institute Genomics Platform"/>
            <consortium name="The Broad Institute Genome Sequencing Center for Infectious Disease"/>
            <person name="Wu L."/>
            <person name="Ma J."/>
        </authorList>
    </citation>
    <scope>NUCLEOTIDE SEQUENCE [LARGE SCALE GENOMIC DNA]</scope>
    <source>
        <strain evidence="2 3">JCM 16374</strain>
    </source>
</reference>
<comment type="caution">
    <text evidence="2">The sequence shown here is derived from an EMBL/GenBank/DDBJ whole genome shotgun (WGS) entry which is preliminary data.</text>
</comment>
<dbReference type="EMBL" id="BAAARK010000049">
    <property type="protein sequence ID" value="GAA2689841.1"/>
    <property type="molecule type" value="Genomic_DNA"/>
</dbReference>
<evidence type="ECO:0000313" key="2">
    <source>
        <dbReference type="EMBL" id="GAA2689841.1"/>
    </source>
</evidence>
<proteinExistence type="predicted"/>
<protein>
    <submittedName>
        <fullName evidence="2">Uncharacterized protein</fullName>
    </submittedName>
</protein>
<organism evidence="2 3">
    <name type="scientific">Streptomyces lunalinharesii</name>
    <dbReference type="NCBI Taxonomy" id="333384"/>
    <lineage>
        <taxon>Bacteria</taxon>
        <taxon>Bacillati</taxon>
        <taxon>Actinomycetota</taxon>
        <taxon>Actinomycetes</taxon>
        <taxon>Kitasatosporales</taxon>
        <taxon>Streptomycetaceae</taxon>
        <taxon>Streptomyces</taxon>
    </lineage>
</organism>
<sequence>MRSRVLSDTRPEPPSALEAVLLDTPAARATSIRVTERLVTARSLDAALHRPPTPVVRTLAGTFQHCLGWTCWNVPAPAVDLCTDRCGRKLPGRTDRPDVRRFRPARPTPQEAPA</sequence>
<evidence type="ECO:0000313" key="3">
    <source>
        <dbReference type="Proteomes" id="UP001500994"/>
    </source>
</evidence>
<evidence type="ECO:0000256" key="1">
    <source>
        <dbReference type="SAM" id="MobiDB-lite"/>
    </source>
</evidence>
<feature type="compositionally biased region" description="Basic and acidic residues" evidence="1">
    <location>
        <begin position="87"/>
        <end position="101"/>
    </location>
</feature>
<keyword evidence="3" id="KW-1185">Reference proteome</keyword>
<accession>A0ABN3SZN5</accession>
<gene>
    <name evidence="2" type="ORF">GCM10009864_74830</name>
</gene>
<feature type="region of interest" description="Disordered" evidence="1">
    <location>
        <begin position="87"/>
        <end position="114"/>
    </location>
</feature>